<evidence type="ECO:0000313" key="4">
    <source>
        <dbReference type="Proteomes" id="UP000250266"/>
    </source>
</evidence>
<sequence length="186" mass="19171">MPSSIPYLNLDREKEGKITGRENGTSTPTSTISTASPASCQHDKQSTHDNHPRSPENQILADISTGAKVGVEVGVGVGVGVGITTGVLAIGAVAAAYLLGARRGRKGEVDIGIGAGARVVDPSRELRTPMEEMSTNANILESSANGVVETKEQKVVGKPAVQGADGPGGTRPHEIFGQSFGTIKLF</sequence>
<gene>
    <name evidence="3" type="ORF">K432DRAFT_386696</name>
</gene>
<dbReference type="EMBL" id="KV745440">
    <property type="protein sequence ID" value="OCK74642.1"/>
    <property type="molecule type" value="Genomic_DNA"/>
</dbReference>
<keyword evidence="2" id="KW-1133">Transmembrane helix</keyword>
<feature type="region of interest" description="Disordered" evidence="1">
    <location>
        <begin position="1"/>
        <end position="57"/>
    </location>
</feature>
<proteinExistence type="predicted"/>
<protein>
    <submittedName>
        <fullName evidence="3">Uncharacterized protein</fullName>
    </submittedName>
</protein>
<keyword evidence="2" id="KW-0472">Membrane</keyword>
<dbReference type="Proteomes" id="UP000250266">
    <property type="component" value="Unassembled WGS sequence"/>
</dbReference>
<feature type="compositionally biased region" description="Low complexity" evidence="1">
    <location>
        <begin position="25"/>
        <end position="39"/>
    </location>
</feature>
<name>A0A8E2J9U9_9PEZI</name>
<evidence type="ECO:0000313" key="3">
    <source>
        <dbReference type="EMBL" id="OCK74642.1"/>
    </source>
</evidence>
<keyword evidence="2" id="KW-0812">Transmembrane</keyword>
<dbReference type="AlphaFoldDB" id="A0A8E2J9U9"/>
<feature type="compositionally biased region" description="Basic and acidic residues" evidence="1">
    <location>
        <begin position="41"/>
        <end position="54"/>
    </location>
</feature>
<feature type="compositionally biased region" description="Basic and acidic residues" evidence="1">
    <location>
        <begin position="10"/>
        <end position="20"/>
    </location>
</feature>
<reference evidence="3 4" key="1">
    <citation type="journal article" date="2016" name="Nat. Commun.">
        <title>Ectomycorrhizal ecology is imprinted in the genome of the dominant symbiotic fungus Cenococcum geophilum.</title>
        <authorList>
            <consortium name="DOE Joint Genome Institute"/>
            <person name="Peter M."/>
            <person name="Kohler A."/>
            <person name="Ohm R.A."/>
            <person name="Kuo A."/>
            <person name="Krutzmann J."/>
            <person name="Morin E."/>
            <person name="Arend M."/>
            <person name="Barry K.W."/>
            <person name="Binder M."/>
            <person name="Choi C."/>
            <person name="Clum A."/>
            <person name="Copeland A."/>
            <person name="Grisel N."/>
            <person name="Haridas S."/>
            <person name="Kipfer T."/>
            <person name="LaButti K."/>
            <person name="Lindquist E."/>
            <person name="Lipzen A."/>
            <person name="Maire R."/>
            <person name="Meier B."/>
            <person name="Mihaltcheva S."/>
            <person name="Molinier V."/>
            <person name="Murat C."/>
            <person name="Poggeler S."/>
            <person name="Quandt C.A."/>
            <person name="Sperisen C."/>
            <person name="Tritt A."/>
            <person name="Tisserant E."/>
            <person name="Crous P.W."/>
            <person name="Henrissat B."/>
            <person name="Nehls U."/>
            <person name="Egli S."/>
            <person name="Spatafora J.W."/>
            <person name="Grigoriev I.V."/>
            <person name="Martin F.M."/>
        </authorList>
    </citation>
    <scope>NUCLEOTIDE SEQUENCE [LARGE SCALE GENOMIC DNA]</scope>
    <source>
        <strain evidence="3 4">CBS 459.81</strain>
    </source>
</reference>
<organism evidence="3 4">
    <name type="scientific">Lepidopterella palustris CBS 459.81</name>
    <dbReference type="NCBI Taxonomy" id="1314670"/>
    <lineage>
        <taxon>Eukaryota</taxon>
        <taxon>Fungi</taxon>
        <taxon>Dikarya</taxon>
        <taxon>Ascomycota</taxon>
        <taxon>Pezizomycotina</taxon>
        <taxon>Dothideomycetes</taxon>
        <taxon>Pleosporomycetidae</taxon>
        <taxon>Mytilinidiales</taxon>
        <taxon>Argynnaceae</taxon>
        <taxon>Lepidopterella</taxon>
    </lineage>
</organism>
<feature type="transmembrane region" description="Helical" evidence="2">
    <location>
        <begin position="75"/>
        <end position="99"/>
    </location>
</feature>
<accession>A0A8E2J9U9</accession>
<evidence type="ECO:0000256" key="1">
    <source>
        <dbReference type="SAM" id="MobiDB-lite"/>
    </source>
</evidence>
<evidence type="ECO:0000256" key="2">
    <source>
        <dbReference type="SAM" id="Phobius"/>
    </source>
</evidence>
<keyword evidence="4" id="KW-1185">Reference proteome</keyword>